<reference evidence="1 2" key="1">
    <citation type="submission" date="2016-11" db="EMBL/GenBank/DDBJ databases">
        <authorList>
            <person name="Jaros S."/>
            <person name="Januszkiewicz K."/>
            <person name="Wedrychowicz H."/>
        </authorList>
    </citation>
    <scope>NUCLEOTIDE SEQUENCE [LARGE SCALE GENOMIC DNA]</scope>
    <source>
        <strain evidence="1 2">DSM 2631</strain>
    </source>
</reference>
<protein>
    <submittedName>
        <fullName evidence="1">Uncharacterized protein</fullName>
    </submittedName>
</protein>
<sequence length="143" mass="16277">MSNKEDNNDNYFEDYKKALDIDLADGEILGSTFLVAGYLKFIKAANVDKEKTYGEDIGDNLEPAEILYYGERIILEGLCILAVIAIKRLEEKRNENIISDSKEPIKPYEDIVNGYIASVLANMVRVDALRKICQFNKNEETFL</sequence>
<accession>A0A1M4XY51</accession>
<keyword evidence="2" id="KW-1185">Reference proteome</keyword>
<evidence type="ECO:0000313" key="1">
    <source>
        <dbReference type="EMBL" id="SHE98369.1"/>
    </source>
</evidence>
<organism evidence="1 2">
    <name type="scientific">Clostridium fallax</name>
    <dbReference type="NCBI Taxonomy" id="1533"/>
    <lineage>
        <taxon>Bacteria</taxon>
        <taxon>Bacillati</taxon>
        <taxon>Bacillota</taxon>
        <taxon>Clostridia</taxon>
        <taxon>Eubacteriales</taxon>
        <taxon>Clostridiaceae</taxon>
        <taxon>Clostridium</taxon>
    </lineage>
</organism>
<name>A0A1M4XY51_9CLOT</name>
<dbReference type="STRING" id="1533.SAMN05443638_12210"/>
<dbReference type="RefSeq" id="WP_072896924.1">
    <property type="nucleotide sequence ID" value="NZ_FQVM01000022.1"/>
</dbReference>
<dbReference type="Proteomes" id="UP000184035">
    <property type="component" value="Unassembled WGS sequence"/>
</dbReference>
<gene>
    <name evidence="1" type="ORF">SAMN05443638_12210</name>
</gene>
<evidence type="ECO:0000313" key="2">
    <source>
        <dbReference type="Proteomes" id="UP000184035"/>
    </source>
</evidence>
<dbReference type="EMBL" id="FQVM01000022">
    <property type="protein sequence ID" value="SHE98369.1"/>
    <property type="molecule type" value="Genomic_DNA"/>
</dbReference>
<proteinExistence type="predicted"/>
<dbReference type="AlphaFoldDB" id="A0A1M4XY51"/>